<dbReference type="EMBL" id="CP031337">
    <property type="protein sequence ID" value="AXK38532.1"/>
    <property type="molecule type" value="Genomic_DNA"/>
</dbReference>
<feature type="domain" description="Tyr recombinase" evidence="3">
    <location>
        <begin position="5"/>
        <end position="226"/>
    </location>
</feature>
<dbReference type="PANTHER" id="PTHR30349">
    <property type="entry name" value="PHAGE INTEGRASE-RELATED"/>
    <property type="match status" value="1"/>
</dbReference>
<dbReference type="InterPro" id="IPR050090">
    <property type="entry name" value="Tyrosine_recombinase_XerCD"/>
</dbReference>
<reference evidence="4 5" key="1">
    <citation type="submission" date="2018-07" db="EMBL/GenBank/DDBJ databases">
        <title>Crenobacter cavernae sp. nov., isolated from a karst cave.</title>
        <authorList>
            <person name="Zhu H."/>
        </authorList>
    </citation>
    <scope>NUCLEOTIDE SEQUENCE [LARGE SCALE GENOMIC DNA]</scope>
    <source>
        <strain evidence="4 5">K1W11S-77</strain>
    </source>
</reference>
<dbReference type="CDD" id="cd00397">
    <property type="entry name" value="DNA_BRE_C"/>
    <property type="match status" value="1"/>
</dbReference>
<accession>A0A345Y3N0</accession>
<dbReference type="GO" id="GO:0006310">
    <property type="term" value="P:DNA recombination"/>
    <property type="evidence" value="ECO:0007669"/>
    <property type="project" value="UniProtKB-KW"/>
</dbReference>
<evidence type="ECO:0000313" key="5">
    <source>
        <dbReference type="Proteomes" id="UP000254537"/>
    </source>
</evidence>
<proteinExistence type="predicted"/>
<evidence type="ECO:0000256" key="1">
    <source>
        <dbReference type="ARBA" id="ARBA00022908"/>
    </source>
</evidence>
<gene>
    <name evidence="4" type="ORF">DWG20_03315</name>
</gene>
<dbReference type="Proteomes" id="UP000254537">
    <property type="component" value="Chromosome"/>
</dbReference>
<dbReference type="PROSITE" id="PS51898">
    <property type="entry name" value="TYR_RECOMBINASE"/>
    <property type="match status" value="1"/>
</dbReference>
<dbReference type="RefSeq" id="WP_115432472.1">
    <property type="nucleotide sequence ID" value="NZ_CP031337.1"/>
</dbReference>
<sequence length="226" mass="25510">MPAIKRAPTLKPSQLRHVLAVTQATSRHPERDCLAILLTHATGIRCTEAARLEIRDVLWPTGRLRDEVQLRAETTKNCRARLIFLTSPKLRVALETYLSYRLSHRLGCALGDAEYRGLMPCTKLLLTHRGSSFELVRKRRTLPDGRKVDYWAADALEARFRDLYRAAGIKTSSHAGRRSFASALLKSGVTLEQVAILLGHQDTEVTSAYIHVEKNSFALCTKQRYD</sequence>
<evidence type="ECO:0000313" key="4">
    <source>
        <dbReference type="EMBL" id="AXK38532.1"/>
    </source>
</evidence>
<protein>
    <submittedName>
        <fullName evidence="4">Site-specific integrase</fullName>
    </submittedName>
</protein>
<dbReference type="GO" id="GO:0003677">
    <property type="term" value="F:DNA binding"/>
    <property type="evidence" value="ECO:0007669"/>
    <property type="project" value="InterPro"/>
</dbReference>
<dbReference type="Pfam" id="PF00589">
    <property type="entry name" value="Phage_integrase"/>
    <property type="match status" value="1"/>
</dbReference>
<evidence type="ECO:0000256" key="2">
    <source>
        <dbReference type="ARBA" id="ARBA00023172"/>
    </source>
</evidence>
<dbReference type="AlphaFoldDB" id="A0A345Y3N0"/>
<name>A0A345Y3N0_9NEIS</name>
<keyword evidence="1" id="KW-0229">DNA integration</keyword>
<evidence type="ECO:0000259" key="3">
    <source>
        <dbReference type="PROSITE" id="PS51898"/>
    </source>
</evidence>
<dbReference type="InterPro" id="IPR013762">
    <property type="entry name" value="Integrase-like_cat_sf"/>
</dbReference>
<organism evidence="4 5">
    <name type="scientific">Crenobacter cavernae</name>
    <dbReference type="NCBI Taxonomy" id="2290923"/>
    <lineage>
        <taxon>Bacteria</taxon>
        <taxon>Pseudomonadati</taxon>
        <taxon>Pseudomonadota</taxon>
        <taxon>Betaproteobacteria</taxon>
        <taxon>Neisseriales</taxon>
        <taxon>Neisseriaceae</taxon>
        <taxon>Crenobacter</taxon>
    </lineage>
</organism>
<dbReference type="InterPro" id="IPR002104">
    <property type="entry name" value="Integrase_catalytic"/>
</dbReference>
<dbReference type="GO" id="GO:0015074">
    <property type="term" value="P:DNA integration"/>
    <property type="evidence" value="ECO:0007669"/>
    <property type="project" value="UniProtKB-KW"/>
</dbReference>
<dbReference type="SUPFAM" id="SSF56349">
    <property type="entry name" value="DNA breaking-rejoining enzymes"/>
    <property type="match status" value="1"/>
</dbReference>
<dbReference type="KEGG" id="ccah:DWG20_03315"/>
<dbReference type="Gene3D" id="1.10.443.10">
    <property type="entry name" value="Intergrase catalytic core"/>
    <property type="match status" value="1"/>
</dbReference>
<dbReference type="InterPro" id="IPR011010">
    <property type="entry name" value="DNA_brk_join_enz"/>
</dbReference>
<dbReference type="OrthoDB" id="662444at2"/>
<keyword evidence="2" id="KW-0233">DNA recombination</keyword>